<keyword evidence="2" id="KW-0812">Transmembrane</keyword>
<keyword evidence="2" id="KW-1133">Transmembrane helix</keyword>
<comment type="caution">
    <text evidence="3">The sequence shown here is derived from an EMBL/GenBank/DDBJ whole genome shotgun (WGS) entry which is preliminary data.</text>
</comment>
<dbReference type="EMBL" id="CAJVCH010541657">
    <property type="protein sequence ID" value="CAG7826932.1"/>
    <property type="molecule type" value="Genomic_DNA"/>
</dbReference>
<dbReference type="AlphaFoldDB" id="A0A8J2PF07"/>
<evidence type="ECO:0000256" key="1">
    <source>
        <dbReference type="SAM" id="MobiDB-lite"/>
    </source>
</evidence>
<gene>
    <name evidence="3" type="ORF">AFUS01_LOCUS36955</name>
</gene>
<keyword evidence="4" id="KW-1185">Reference proteome</keyword>
<evidence type="ECO:0000256" key="2">
    <source>
        <dbReference type="SAM" id="Phobius"/>
    </source>
</evidence>
<feature type="transmembrane region" description="Helical" evidence="2">
    <location>
        <begin position="88"/>
        <end position="107"/>
    </location>
</feature>
<accession>A0A8J2PF07</accession>
<organism evidence="3 4">
    <name type="scientific">Allacma fusca</name>
    <dbReference type="NCBI Taxonomy" id="39272"/>
    <lineage>
        <taxon>Eukaryota</taxon>
        <taxon>Metazoa</taxon>
        <taxon>Ecdysozoa</taxon>
        <taxon>Arthropoda</taxon>
        <taxon>Hexapoda</taxon>
        <taxon>Collembola</taxon>
        <taxon>Symphypleona</taxon>
        <taxon>Sminthuridae</taxon>
        <taxon>Allacma</taxon>
    </lineage>
</organism>
<evidence type="ECO:0000313" key="4">
    <source>
        <dbReference type="Proteomes" id="UP000708208"/>
    </source>
</evidence>
<feature type="non-terminal residue" evidence="3">
    <location>
        <position position="1"/>
    </location>
</feature>
<feature type="non-terminal residue" evidence="3">
    <location>
        <position position="175"/>
    </location>
</feature>
<name>A0A8J2PF07_9HEXA</name>
<proteinExistence type="predicted"/>
<sequence length="175" mass="18732">PKRISTLSLSVDQNGGVVFASSAKPEDNNNIQNPEEDPLAGTESTTVIDTSNGDARVEIALPGTHSNNGKFANDPWWVKSKGNRRLQFVLVGLILLVILVMILVITLKGPKSAKIITVTDTNELIGPTAGPYYRIDLSGFGGKLQGVSREIIAYLEALGVKSVIISQVLEFDDAS</sequence>
<dbReference type="Proteomes" id="UP000708208">
    <property type="component" value="Unassembled WGS sequence"/>
</dbReference>
<feature type="region of interest" description="Disordered" evidence="1">
    <location>
        <begin position="20"/>
        <end position="42"/>
    </location>
</feature>
<keyword evidence="2" id="KW-0472">Membrane</keyword>
<protein>
    <submittedName>
        <fullName evidence="3">Uncharacterized protein</fullName>
    </submittedName>
</protein>
<reference evidence="3" key="1">
    <citation type="submission" date="2021-06" db="EMBL/GenBank/DDBJ databases">
        <authorList>
            <person name="Hodson N. C."/>
            <person name="Mongue J. A."/>
            <person name="Jaron S. K."/>
        </authorList>
    </citation>
    <scope>NUCLEOTIDE SEQUENCE</scope>
</reference>
<evidence type="ECO:0000313" key="3">
    <source>
        <dbReference type="EMBL" id="CAG7826932.1"/>
    </source>
</evidence>